<dbReference type="AlphaFoldDB" id="A0AA41YCU7"/>
<sequence>MNKQNVNQKIRPNVDNLPFSEYYNALKDEPKSSPNYPLTPLDEFLIVVGEKLGKHPGTIRRWAYGTAKANLLEKQALAKLLKCDVECLFPASHD</sequence>
<accession>A0AA41YCU7</accession>
<name>A0AA41YCU7_9BACT</name>
<organism evidence="1 2">
    <name type="scientific">Gaoshiqia sediminis</name>
    <dbReference type="NCBI Taxonomy" id="2986998"/>
    <lineage>
        <taxon>Bacteria</taxon>
        <taxon>Pseudomonadati</taxon>
        <taxon>Bacteroidota</taxon>
        <taxon>Bacteroidia</taxon>
        <taxon>Marinilabiliales</taxon>
        <taxon>Prolixibacteraceae</taxon>
        <taxon>Gaoshiqia</taxon>
    </lineage>
</organism>
<proteinExistence type="predicted"/>
<dbReference type="EMBL" id="JAPAAF010000028">
    <property type="protein sequence ID" value="MCW0484105.1"/>
    <property type="molecule type" value="Genomic_DNA"/>
</dbReference>
<evidence type="ECO:0000313" key="1">
    <source>
        <dbReference type="EMBL" id="MCW0484105.1"/>
    </source>
</evidence>
<keyword evidence="2" id="KW-1185">Reference proteome</keyword>
<protein>
    <submittedName>
        <fullName evidence="1">Helix-turn-helix transcriptional regulator</fullName>
    </submittedName>
</protein>
<evidence type="ECO:0000313" key="2">
    <source>
        <dbReference type="Proteomes" id="UP001163821"/>
    </source>
</evidence>
<gene>
    <name evidence="1" type="ORF">N2K84_15290</name>
</gene>
<comment type="caution">
    <text evidence="1">The sequence shown here is derived from an EMBL/GenBank/DDBJ whole genome shotgun (WGS) entry which is preliminary data.</text>
</comment>
<reference evidence="1" key="1">
    <citation type="submission" date="2022-10" db="EMBL/GenBank/DDBJ databases">
        <title>Gaoshiqiia sediminis gen. nov., sp. nov., isolated from coastal sediment.</title>
        <authorList>
            <person name="Yu W.X."/>
            <person name="Mu D.S."/>
            <person name="Du J.Z."/>
            <person name="Liang Y.Q."/>
        </authorList>
    </citation>
    <scope>NUCLEOTIDE SEQUENCE</scope>
    <source>
        <strain evidence="1">A06</strain>
    </source>
</reference>
<dbReference type="Proteomes" id="UP001163821">
    <property type="component" value="Unassembled WGS sequence"/>
</dbReference>
<dbReference type="RefSeq" id="WP_282592697.1">
    <property type="nucleotide sequence ID" value="NZ_JAPAAF010000028.1"/>
</dbReference>